<evidence type="ECO:0000259" key="3">
    <source>
        <dbReference type="Pfam" id="PF24784"/>
    </source>
</evidence>
<evidence type="ECO:0000313" key="4">
    <source>
        <dbReference type="EMBL" id="WAR31363.1"/>
    </source>
</evidence>
<evidence type="ECO:0000259" key="2">
    <source>
        <dbReference type="Pfam" id="PF03712"/>
    </source>
</evidence>
<name>A0ABY7GAC7_MYAAR</name>
<dbReference type="Gene3D" id="2.60.120.230">
    <property type="match status" value="1"/>
</dbReference>
<keyword evidence="1" id="KW-1015">Disulfide bond</keyword>
<dbReference type="SUPFAM" id="SSF49742">
    <property type="entry name" value="PHM/PNGase F"/>
    <property type="match status" value="2"/>
</dbReference>
<dbReference type="InterPro" id="IPR057626">
    <property type="entry name" value="S-S_Temptin"/>
</dbReference>
<dbReference type="InterPro" id="IPR014784">
    <property type="entry name" value="Cu2_ascorb_mOase-like_C"/>
</dbReference>
<protein>
    <submittedName>
        <fullName evidence="4">TBH1-like protein</fullName>
    </submittedName>
</protein>
<dbReference type="InterPro" id="IPR024548">
    <property type="entry name" value="Cu2_monoox_C"/>
</dbReference>
<dbReference type="InterPro" id="IPR008977">
    <property type="entry name" value="PHM/PNGase_F_dom_sf"/>
</dbReference>
<keyword evidence="5" id="KW-1185">Reference proteome</keyword>
<feature type="domain" description="Copper type II ascorbate-dependent monooxygenase C-terminal" evidence="2">
    <location>
        <begin position="269"/>
        <end position="411"/>
    </location>
</feature>
<gene>
    <name evidence="4" type="ORF">MAR_033905</name>
</gene>
<dbReference type="Pfam" id="PF24784">
    <property type="entry name" value="Temptin_C"/>
    <property type="match status" value="1"/>
</dbReference>
<dbReference type="PANTHER" id="PTHR10157:SF23">
    <property type="entry name" value="MOXD1 HOMOLOG 1"/>
    <property type="match status" value="1"/>
</dbReference>
<evidence type="ECO:0000313" key="5">
    <source>
        <dbReference type="Proteomes" id="UP001164746"/>
    </source>
</evidence>
<sequence length="517" mass="57831">MNPVPGRDTGKQNAFITALYIVSRVSQKLPVSKSLLATFTLLLVSTCCHGYRFFQDRIPNGANVPHPCRPGEIWMGVGHLNEMGGGERNPFGLDFYRNGKKWDRTICLQDSDEDGKSNGEELGDPECIWSEGDTPARTDGLSHPGVTNFTVRFPANSPVDARDTVYKCMVFDFPADADYHMIANEPYIDNIDTQFIGPMGVDPACMSMIGVWSFGMNGECAHPDMGFRIGKTGFKRGIMQVHWNNPQERANYVDSSGMVLHLTTKLRKYDAGILFVGQNYIHIPPKEENVVINGSCSSECTKTLIRDEVKIPVAWNHMHALGRAQRLELIRDGIKIKDLAYDPKYDYNTPVVHTFETPVTVIPGDEIRTTCHFNSMSRTKTTFYGDGTNDEMCMAFITFYPKENIPDTECSAYKDVTNCALKPGAQVLGCNIDELHDPSNANMKSTINDWARQNLEQFAPKDEVLNLMKFYMALDSCDIVLERENSRPAECPTNEKNRKGETNGARTTLGSILVPMI</sequence>
<dbReference type="Proteomes" id="UP001164746">
    <property type="component" value="Chromosome 17"/>
</dbReference>
<dbReference type="InterPro" id="IPR036939">
    <property type="entry name" value="Cu2_ascorb_mOase_N_sf"/>
</dbReference>
<dbReference type="Gene3D" id="2.60.120.310">
    <property type="entry name" value="Copper type II, ascorbate-dependent monooxygenase, N-terminal domain"/>
    <property type="match status" value="1"/>
</dbReference>
<dbReference type="InterPro" id="IPR000945">
    <property type="entry name" value="DBH-like"/>
</dbReference>
<reference evidence="4" key="1">
    <citation type="submission" date="2022-11" db="EMBL/GenBank/DDBJ databases">
        <title>Centuries of genome instability and evolution in soft-shell clam transmissible cancer (bioRxiv).</title>
        <authorList>
            <person name="Hart S.F.M."/>
            <person name="Yonemitsu M.A."/>
            <person name="Giersch R.M."/>
            <person name="Beal B.F."/>
            <person name="Arriagada G."/>
            <person name="Davis B.W."/>
            <person name="Ostrander E.A."/>
            <person name="Goff S.P."/>
            <person name="Metzger M.J."/>
        </authorList>
    </citation>
    <scope>NUCLEOTIDE SEQUENCE</scope>
    <source>
        <strain evidence="4">MELC-2E11</strain>
        <tissue evidence="4">Siphon/mantle</tissue>
    </source>
</reference>
<organism evidence="4 5">
    <name type="scientific">Mya arenaria</name>
    <name type="common">Soft-shell clam</name>
    <dbReference type="NCBI Taxonomy" id="6604"/>
    <lineage>
        <taxon>Eukaryota</taxon>
        <taxon>Metazoa</taxon>
        <taxon>Spiralia</taxon>
        <taxon>Lophotrochozoa</taxon>
        <taxon>Mollusca</taxon>
        <taxon>Bivalvia</taxon>
        <taxon>Autobranchia</taxon>
        <taxon>Heteroconchia</taxon>
        <taxon>Euheterodonta</taxon>
        <taxon>Imparidentia</taxon>
        <taxon>Neoheterodontei</taxon>
        <taxon>Myida</taxon>
        <taxon>Myoidea</taxon>
        <taxon>Myidae</taxon>
        <taxon>Mya</taxon>
    </lineage>
</organism>
<proteinExistence type="predicted"/>
<dbReference type="PANTHER" id="PTHR10157">
    <property type="entry name" value="DOPAMINE BETA HYDROXYLASE RELATED"/>
    <property type="match status" value="1"/>
</dbReference>
<accession>A0ABY7GAC7</accession>
<feature type="domain" description="Temptin Cys/Cys disulfide" evidence="3">
    <location>
        <begin position="49"/>
        <end position="146"/>
    </location>
</feature>
<dbReference type="EMBL" id="CP111028">
    <property type="protein sequence ID" value="WAR31363.1"/>
    <property type="molecule type" value="Genomic_DNA"/>
</dbReference>
<dbReference type="Pfam" id="PF03712">
    <property type="entry name" value="Cu2_monoox_C"/>
    <property type="match status" value="1"/>
</dbReference>
<feature type="non-terminal residue" evidence="4">
    <location>
        <position position="1"/>
    </location>
</feature>
<evidence type="ECO:0000256" key="1">
    <source>
        <dbReference type="ARBA" id="ARBA00023157"/>
    </source>
</evidence>